<dbReference type="Pfam" id="PF09949">
    <property type="entry name" value="APP1_cat"/>
    <property type="match status" value="1"/>
</dbReference>
<feature type="compositionally biased region" description="Polar residues" evidence="1">
    <location>
        <begin position="809"/>
        <end position="820"/>
    </location>
</feature>
<evidence type="ECO:0000313" key="4">
    <source>
        <dbReference type="Proteomes" id="UP000054564"/>
    </source>
</evidence>
<feature type="region of interest" description="Disordered" evidence="1">
    <location>
        <begin position="37"/>
        <end position="101"/>
    </location>
</feature>
<feature type="compositionally biased region" description="Polar residues" evidence="1">
    <location>
        <begin position="699"/>
        <end position="712"/>
    </location>
</feature>
<feature type="compositionally biased region" description="Low complexity" evidence="1">
    <location>
        <begin position="261"/>
        <end position="270"/>
    </location>
</feature>
<dbReference type="PANTHER" id="PTHR28208">
    <property type="entry name" value="PHOSPHATIDATE PHOSPHATASE APP1"/>
    <property type="match status" value="1"/>
</dbReference>
<dbReference type="GO" id="GO:0030479">
    <property type="term" value="C:actin cortical patch"/>
    <property type="evidence" value="ECO:0007669"/>
    <property type="project" value="TreeGrafter"/>
</dbReference>
<accession>A0A0L0URT0</accession>
<dbReference type="STRING" id="1165861.A0A0L0URT0"/>
<dbReference type="Proteomes" id="UP000054564">
    <property type="component" value="Unassembled WGS sequence"/>
</dbReference>
<evidence type="ECO:0000256" key="1">
    <source>
        <dbReference type="SAM" id="MobiDB-lite"/>
    </source>
</evidence>
<feature type="region of interest" description="Disordered" evidence="1">
    <location>
        <begin position="662"/>
        <end position="820"/>
    </location>
</feature>
<dbReference type="PANTHER" id="PTHR28208:SF3">
    <property type="entry name" value="PHOSPHATIDATE PHOSPHATASE APP1"/>
    <property type="match status" value="1"/>
</dbReference>
<feature type="compositionally biased region" description="Basic residues" evidence="1">
    <location>
        <begin position="743"/>
        <end position="758"/>
    </location>
</feature>
<protein>
    <recommendedName>
        <fullName evidence="2">Phosphatidate phosphatase APP1 catalytic domain-containing protein</fullName>
    </recommendedName>
</protein>
<dbReference type="OrthoDB" id="2117591at2759"/>
<feature type="compositionally biased region" description="Acidic residues" evidence="1">
    <location>
        <begin position="203"/>
        <end position="213"/>
    </location>
</feature>
<dbReference type="AlphaFoldDB" id="A0A0L0URT0"/>
<proteinExistence type="predicted"/>
<dbReference type="InterPro" id="IPR019236">
    <property type="entry name" value="APP1_cat"/>
</dbReference>
<evidence type="ECO:0000313" key="3">
    <source>
        <dbReference type="EMBL" id="KNE89675.1"/>
    </source>
</evidence>
<reference evidence="4" key="1">
    <citation type="submission" date="2014-03" db="EMBL/GenBank/DDBJ databases">
        <title>The Genome Sequence of Puccinia striiformis f. sp. tritici PST-78.</title>
        <authorList>
            <consortium name="The Broad Institute Genome Sequencing Platform"/>
            <person name="Cuomo C."/>
            <person name="Hulbert S."/>
            <person name="Chen X."/>
            <person name="Walker B."/>
            <person name="Young S.K."/>
            <person name="Zeng Q."/>
            <person name="Gargeya S."/>
            <person name="Fitzgerald M."/>
            <person name="Haas B."/>
            <person name="Abouelleil A."/>
            <person name="Alvarado L."/>
            <person name="Arachchi H.M."/>
            <person name="Berlin A.M."/>
            <person name="Chapman S.B."/>
            <person name="Goldberg J."/>
            <person name="Griggs A."/>
            <person name="Gujja S."/>
            <person name="Hansen M."/>
            <person name="Howarth C."/>
            <person name="Imamovic A."/>
            <person name="Larimer J."/>
            <person name="McCowan C."/>
            <person name="Montmayeur A."/>
            <person name="Murphy C."/>
            <person name="Neiman D."/>
            <person name="Pearson M."/>
            <person name="Priest M."/>
            <person name="Roberts A."/>
            <person name="Saif S."/>
            <person name="Shea T."/>
            <person name="Sisk P."/>
            <person name="Sykes S."/>
            <person name="Wortman J."/>
            <person name="Nusbaum C."/>
            <person name="Birren B."/>
        </authorList>
    </citation>
    <scope>NUCLEOTIDE SEQUENCE [LARGE SCALE GENOMIC DNA]</scope>
    <source>
        <strain evidence="4">race PST-78</strain>
    </source>
</reference>
<gene>
    <name evidence="3" type="ORF">PSTG_16872</name>
</gene>
<feature type="compositionally biased region" description="Low complexity" evidence="1">
    <location>
        <begin position="37"/>
        <end position="50"/>
    </location>
</feature>
<sequence length="925" mass="103224">MMNNPGAQDSSSSSKRQLLANKAVNLSLKLLNKSANYLTNNNNSNENSISRQPHQKHKSTSDKWSQDWDNDTSNWNMVVGGQPTTLENSKTPDTANSHTSSSGYLSYFHPQNWQRKSNYTEDHLVCFPGFVALGSPSHSRAGDIELFISIHAFRAKPTLDNMNRSQRLVHSMICKITGLPPLILSSSSTNPEEINNIASMMGSDDDDDDEEQNETMKKYEPLLPSNNIQTNSYSFSDSPSAKTSHSSKPTPIKHTPAKNFSRTSSTSSTRSYRRMLQQEVPDLSKQSPLVDTGVERLIEKFNIEKEDLQTLHFNLKERLHSFFSQKSESSQVRLKLFGVCSSRATGGTISKSLFRSRIEAPNLLTPELAPDEFIINNGRPLLTQVITTKPGGVWSDKLILPWQTIETHLRVNQLQNSTSTTQSPDTGIIRLRIEAELIKDESMITNPTYSKVPESSSSDPLKKDQIYARQLSLGKNQLVMELDVIPALAESVHVISDIDDTIKHTNVLGGLKAVFKNVFLAGFDQVAIVGMAEWYQSLQELGCWMHYISNSPLELWYCIEGFLAANGFPRGSISLKEYARGATSILSGMWESAGSRKRARVESIIRQFPNSKFICVGDSGEQDLEMYVSLAQTYPGRIISIYIRDVTTPAILGKDISIDKVSSHIPTTPAPIPTDRDDDDRMKAPTQIPKANNIMCPSRSDSPSREQFSNRAESADRSTGDNPDHVVPVANKRASQRPIPPPKPRHLSSHKPGFHNNKRLSSPVNRTFNHDHLFDPPMSSPRSASFDISPRQPPPTLDNYFIGDPPSSNPAKLSTCQPITTSPEDIKIQSLLEGFRNRIKKAESDLNQLQFCQTTTTPSSYRSDDPLRSSYFIDQPSIDRSSNPRIQQICLNFTKLKLFRSGADSCVLESIDDVKKVLATNNLHK</sequence>
<dbReference type="EMBL" id="AJIL01000309">
    <property type="protein sequence ID" value="KNE89675.1"/>
    <property type="molecule type" value="Genomic_DNA"/>
</dbReference>
<feature type="domain" description="Phosphatidate phosphatase APP1 catalytic" evidence="2">
    <location>
        <begin position="493"/>
        <end position="645"/>
    </location>
</feature>
<feature type="compositionally biased region" description="Basic and acidic residues" evidence="1">
    <location>
        <begin position="713"/>
        <end position="724"/>
    </location>
</feature>
<comment type="caution">
    <text evidence="3">The sequence shown here is derived from an EMBL/GenBank/DDBJ whole genome shotgun (WGS) entry which is preliminary data.</text>
</comment>
<dbReference type="GO" id="GO:0008195">
    <property type="term" value="F:phosphatidate phosphatase activity"/>
    <property type="evidence" value="ECO:0007669"/>
    <property type="project" value="InterPro"/>
</dbReference>
<dbReference type="InterPro" id="IPR052935">
    <property type="entry name" value="Mg2+_PAP"/>
</dbReference>
<organism evidence="3 4">
    <name type="scientific">Puccinia striiformis f. sp. tritici PST-78</name>
    <dbReference type="NCBI Taxonomy" id="1165861"/>
    <lineage>
        <taxon>Eukaryota</taxon>
        <taxon>Fungi</taxon>
        <taxon>Dikarya</taxon>
        <taxon>Basidiomycota</taxon>
        <taxon>Pucciniomycotina</taxon>
        <taxon>Pucciniomycetes</taxon>
        <taxon>Pucciniales</taxon>
        <taxon>Pucciniaceae</taxon>
        <taxon>Puccinia</taxon>
    </lineage>
</organism>
<evidence type="ECO:0000259" key="2">
    <source>
        <dbReference type="Pfam" id="PF09949"/>
    </source>
</evidence>
<name>A0A0L0URT0_9BASI</name>
<keyword evidence="4" id="KW-1185">Reference proteome</keyword>
<feature type="compositionally biased region" description="Polar residues" evidence="1">
    <location>
        <begin position="71"/>
        <end position="101"/>
    </location>
</feature>
<feature type="region of interest" description="Disordered" evidence="1">
    <location>
        <begin position="196"/>
        <end position="284"/>
    </location>
</feature>
<feature type="compositionally biased region" description="Polar residues" evidence="1">
    <location>
        <begin position="224"/>
        <end position="249"/>
    </location>
</feature>